<keyword evidence="4 7" id="KW-0812">Transmembrane</keyword>
<evidence type="ECO:0000256" key="2">
    <source>
        <dbReference type="ARBA" id="ARBA00022448"/>
    </source>
</evidence>
<name>A0A1Q1NHD4_COLNI</name>
<protein>
    <recommendedName>
        <fullName evidence="7">Phosphate transporter</fullName>
    </recommendedName>
</protein>
<comment type="function">
    <text evidence="7">Sodium-phosphate symporter.</text>
</comment>
<keyword evidence="2 7" id="KW-0813">Transport</keyword>
<keyword evidence="6 7" id="KW-0472">Membrane</keyword>
<feature type="transmembrane region" description="Helical" evidence="7">
    <location>
        <begin position="7"/>
        <end position="25"/>
    </location>
</feature>
<sequence length="639" mass="68794">MAVLAEYLWLVWVGAIGAFWFGFATGSNDVANAFGTSVGSKTLTLRQAVLIAAVFEFVGALVLGRVSTSVISGDIAKPEAFLRDPEFYALGMVVALWVGAIWQLLASYLGLNVSATHSIIGAIIGFALAYDGRDAVNWSRRDKGAVPPVKGVVPIIVSWFISPVLTGLASALIFLICRTLVLRREKSWISVLWVLPAAVFATSFINIYFVFTKGAKKTLTKGGKEWKDSKSAWIAAVCAAGLTIFTIFAIIPWLMGKLTKRFDENGELRQDSEAPAEKLPAETEGQEMVPATGFAAFVQKAKKAALHGVDYDIHEIVEEDPVVAAIHKNAEVFDIRAEYAFSYLQVFSAICVIFAHGAGEVGYMSGPLGSIVQIYRTGRFDKKVDPPIWVILVGALGLVFGLALYGYKVTRTMGTMLSKLSPSRGFAAELATALVILLASQYRLPTSSSQCITGGIVGVGLVEGLRGVNWKIFAAQFLSWMATLIMVACVTALIYAMFIFSPSKVSSRVVDQYEDGIMGTTTTIQKNFNATLQSYQTAALAGQIPTLSAEEWKSLNDSLSLSARRVKSLTNPKAPMDYPAEEGLAALLNALSYMQNYSIFTLGQTSVFPGVGLCNTNTSSPANCTMPMLVPKGAPTTFP</sequence>
<dbReference type="AlphaFoldDB" id="A0A1Q1NHD4"/>
<proteinExistence type="evidence at transcript level"/>
<dbReference type="GO" id="GO:0005315">
    <property type="term" value="F:phosphate transmembrane transporter activity"/>
    <property type="evidence" value="ECO:0007669"/>
    <property type="project" value="InterPro"/>
</dbReference>
<feature type="transmembrane region" description="Helical" evidence="7">
    <location>
        <begin position="151"/>
        <end position="176"/>
    </location>
</feature>
<organism evidence="8">
    <name type="scientific">Coleochaete nitellarum</name>
    <dbReference type="NCBI Taxonomy" id="78178"/>
    <lineage>
        <taxon>Eukaryota</taxon>
        <taxon>Viridiplantae</taxon>
        <taxon>Streptophyta</taxon>
        <taxon>Coleochaetophyceae</taxon>
        <taxon>Coleochaetales</taxon>
        <taxon>Coleochaetaceae</taxon>
        <taxon>Coleochaete</taxon>
    </lineage>
</organism>
<feature type="transmembrane region" description="Helical" evidence="7">
    <location>
        <begin position="188"/>
        <end position="211"/>
    </location>
</feature>
<dbReference type="PANTHER" id="PTHR11101:SF94">
    <property type="entry name" value="PHOSPHATE TRANSPORTER"/>
    <property type="match status" value="1"/>
</dbReference>
<evidence type="ECO:0000256" key="3">
    <source>
        <dbReference type="ARBA" id="ARBA00022592"/>
    </source>
</evidence>
<evidence type="ECO:0000313" key="8">
    <source>
        <dbReference type="EMBL" id="AQM55173.1"/>
    </source>
</evidence>
<evidence type="ECO:0000256" key="7">
    <source>
        <dbReference type="RuleBase" id="RU363058"/>
    </source>
</evidence>
<feature type="transmembrane region" description="Helical" evidence="7">
    <location>
        <begin position="232"/>
        <end position="255"/>
    </location>
</feature>
<evidence type="ECO:0000256" key="5">
    <source>
        <dbReference type="ARBA" id="ARBA00022989"/>
    </source>
</evidence>
<evidence type="ECO:0000256" key="1">
    <source>
        <dbReference type="ARBA" id="ARBA00004141"/>
    </source>
</evidence>
<feature type="transmembrane region" description="Helical" evidence="7">
    <location>
        <begin position="87"/>
        <end position="105"/>
    </location>
</feature>
<keyword evidence="5 7" id="KW-1133">Transmembrane helix</keyword>
<dbReference type="InterPro" id="IPR001204">
    <property type="entry name" value="Phos_transporter"/>
</dbReference>
<reference evidence="8" key="1">
    <citation type="journal article" date="2017" name="New Phytol.">
        <title>Functional PTB phosphate transporters are present in streptophyte algae and early diverging land plants.</title>
        <authorList>
            <person name="Bonnot C."/>
            <person name="Proust H."/>
            <person name="Pinson B."/>
            <person name="Colbalchini F.P."/>
            <person name="Lesly-Veillard A."/>
            <person name="Breuninger H."/>
            <person name="Champion C."/>
            <person name="Hetherington A.J."/>
            <person name="Kelly S."/>
            <person name="Dolan L."/>
        </authorList>
    </citation>
    <scope>NUCLEOTIDE SEQUENCE</scope>
</reference>
<dbReference type="Pfam" id="PF01384">
    <property type="entry name" value="PHO4"/>
    <property type="match status" value="1"/>
</dbReference>
<comment type="subcellular location">
    <subcellularLocation>
        <location evidence="1 7">Membrane</location>
        <topology evidence="1 7">Multi-pass membrane protein</topology>
    </subcellularLocation>
</comment>
<comment type="similarity">
    <text evidence="7">Belongs to the inorganic phosphate transporter (PiT) (TC 2.A.20) family.</text>
</comment>
<dbReference type="GO" id="GO:0035435">
    <property type="term" value="P:phosphate ion transmembrane transport"/>
    <property type="evidence" value="ECO:0007669"/>
    <property type="project" value="TreeGrafter"/>
</dbReference>
<evidence type="ECO:0000256" key="4">
    <source>
        <dbReference type="ARBA" id="ARBA00022692"/>
    </source>
</evidence>
<gene>
    <name evidence="8" type="primary">PTB</name>
</gene>
<feature type="transmembrane region" description="Helical" evidence="7">
    <location>
        <begin position="388"/>
        <end position="405"/>
    </location>
</feature>
<feature type="transmembrane region" description="Helical" evidence="7">
    <location>
        <begin position="477"/>
        <end position="500"/>
    </location>
</feature>
<dbReference type="PANTHER" id="PTHR11101">
    <property type="entry name" value="PHOSPHATE TRANSPORTER"/>
    <property type="match status" value="1"/>
</dbReference>
<keyword evidence="3 7" id="KW-0592">Phosphate transport</keyword>
<accession>A0A1Q1NHD4</accession>
<dbReference type="EMBL" id="KX495376">
    <property type="protein sequence ID" value="AQM55173.1"/>
    <property type="molecule type" value="mRNA"/>
</dbReference>
<dbReference type="GO" id="GO:0016020">
    <property type="term" value="C:membrane"/>
    <property type="evidence" value="ECO:0007669"/>
    <property type="project" value="UniProtKB-SubCell"/>
</dbReference>
<feature type="transmembrane region" description="Helical" evidence="7">
    <location>
        <begin position="426"/>
        <end position="444"/>
    </location>
</feature>
<feature type="transmembrane region" description="Helical" evidence="7">
    <location>
        <begin position="45"/>
        <end position="66"/>
    </location>
</feature>
<evidence type="ECO:0000256" key="6">
    <source>
        <dbReference type="ARBA" id="ARBA00023136"/>
    </source>
</evidence>